<dbReference type="EMBL" id="JBJJXI010000175">
    <property type="protein sequence ID" value="KAL3384286.1"/>
    <property type="molecule type" value="Genomic_DNA"/>
</dbReference>
<sequence length="223" mass="25603">MLRLSDRERISLLMMRGWGDKKRSYSNVVQLFNVTFREAGPNISKATVSKTIRRFERTGSIKNHYHVGRPVSVTNEERSLDVMLSFIENPHQSTRQASLQHEMDPKSVQFCEEMMAFITQIPRFLKNIVFSDEATFQLNGNVNRQNCSAIDYRISCCCGGGDGIGVVGRCCCGCGCYLPYTCQTRFRCLFATVFTEIFIQRVDSSQLRSYNVFEKYNYVTTHC</sequence>
<proteinExistence type="predicted"/>
<dbReference type="Gene3D" id="3.30.420.10">
    <property type="entry name" value="Ribonuclease H-like superfamily/Ribonuclease H"/>
    <property type="match status" value="1"/>
</dbReference>
<protein>
    <recommendedName>
        <fullName evidence="3">DUF4817 domain-containing protein</fullName>
    </recommendedName>
</protein>
<dbReference type="PANTHER" id="PTHR47326:SF1">
    <property type="entry name" value="HTH PSQ-TYPE DOMAIN-CONTAINING PROTEIN"/>
    <property type="match status" value="1"/>
</dbReference>
<keyword evidence="2" id="KW-1185">Reference proteome</keyword>
<dbReference type="Proteomes" id="UP001627154">
    <property type="component" value="Unassembled WGS sequence"/>
</dbReference>
<gene>
    <name evidence="1" type="ORF">TKK_019889</name>
</gene>
<dbReference type="AlphaFoldDB" id="A0ABD2VUW7"/>
<organism evidence="1 2">
    <name type="scientific">Trichogramma kaykai</name>
    <dbReference type="NCBI Taxonomy" id="54128"/>
    <lineage>
        <taxon>Eukaryota</taxon>
        <taxon>Metazoa</taxon>
        <taxon>Ecdysozoa</taxon>
        <taxon>Arthropoda</taxon>
        <taxon>Hexapoda</taxon>
        <taxon>Insecta</taxon>
        <taxon>Pterygota</taxon>
        <taxon>Neoptera</taxon>
        <taxon>Endopterygota</taxon>
        <taxon>Hymenoptera</taxon>
        <taxon>Apocrita</taxon>
        <taxon>Proctotrupomorpha</taxon>
        <taxon>Chalcidoidea</taxon>
        <taxon>Trichogrammatidae</taxon>
        <taxon>Trichogramma</taxon>
    </lineage>
</organism>
<name>A0ABD2VUW7_9HYME</name>
<dbReference type="PANTHER" id="PTHR47326">
    <property type="entry name" value="TRANSPOSABLE ELEMENT TC3 TRANSPOSASE-LIKE PROTEIN"/>
    <property type="match status" value="1"/>
</dbReference>
<accession>A0ABD2VUW7</accession>
<reference evidence="1 2" key="1">
    <citation type="journal article" date="2024" name="bioRxiv">
        <title>A reference genome for Trichogramma kaykai: A tiny desert-dwelling parasitoid wasp with competing sex-ratio distorters.</title>
        <authorList>
            <person name="Culotta J."/>
            <person name="Lindsey A.R."/>
        </authorList>
    </citation>
    <scope>NUCLEOTIDE SEQUENCE [LARGE SCALE GENOMIC DNA]</scope>
    <source>
        <strain evidence="1 2">KSX58</strain>
    </source>
</reference>
<dbReference type="InterPro" id="IPR036397">
    <property type="entry name" value="RNaseH_sf"/>
</dbReference>
<evidence type="ECO:0008006" key="3">
    <source>
        <dbReference type="Google" id="ProtNLM"/>
    </source>
</evidence>
<comment type="caution">
    <text evidence="1">The sequence shown here is derived from an EMBL/GenBank/DDBJ whole genome shotgun (WGS) entry which is preliminary data.</text>
</comment>
<evidence type="ECO:0000313" key="1">
    <source>
        <dbReference type="EMBL" id="KAL3384286.1"/>
    </source>
</evidence>
<evidence type="ECO:0000313" key="2">
    <source>
        <dbReference type="Proteomes" id="UP001627154"/>
    </source>
</evidence>